<dbReference type="CDD" id="cd00038">
    <property type="entry name" value="CAP_ED"/>
    <property type="match status" value="1"/>
</dbReference>
<dbReference type="InterPro" id="IPR036388">
    <property type="entry name" value="WH-like_DNA-bd_sf"/>
</dbReference>
<feature type="domain" description="HTH crp-type" evidence="5">
    <location>
        <begin position="147"/>
        <end position="217"/>
    </location>
</feature>
<dbReference type="PANTHER" id="PTHR24567">
    <property type="entry name" value="CRP FAMILY TRANSCRIPTIONAL REGULATORY PROTEIN"/>
    <property type="match status" value="1"/>
</dbReference>
<dbReference type="SUPFAM" id="SSF51206">
    <property type="entry name" value="cAMP-binding domain-like"/>
    <property type="match status" value="1"/>
</dbReference>
<evidence type="ECO:0000259" key="5">
    <source>
        <dbReference type="PROSITE" id="PS51063"/>
    </source>
</evidence>
<keyword evidence="3" id="KW-0804">Transcription</keyword>
<evidence type="ECO:0000313" key="7">
    <source>
        <dbReference type="Proteomes" id="UP000057737"/>
    </source>
</evidence>
<dbReference type="Pfam" id="PF00027">
    <property type="entry name" value="cNMP_binding"/>
    <property type="match status" value="1"/>
</dbReference>
<dbReference type="InterPro" id="IPR018490">
    <property type="entry name" value="cNMP-bd_dom_sf"/>
</dbReference>
<dbReference type="InterPro" id="IPR014710">
    <property type="entry name" value="RmlC-like_jellyroll"/>
</dbReference>
<sequence length="224" mass="25573">MIAADYLRRIAAWSRELTEQEIDVARAGIAEKSYRANEFIFMRGDNFQYWTGIVSGLARMGIVSRRGKAASFAGLTAGAWFGEGTVLKNELRRYDVVALRDTRLAMMDRRTFVWLFENSVGFNRFLVGQLNERLGQFIALLEYGRTLDATERLARSIASLFNPILYPELTLHLEITQEEIGALSGISRQNANQCLKRLEREGLLRLEYGGVTIIDLERLRHYGE</sequence>
<dbReference type="GO" id="GO:0003677">
    <property type="term" value="F:DNA binding"/>
    <property type="evidence" value="ECO:0007669"/>
    <property type="project" value="UniProtKB-KW"/>
</dbReference>
<evidence type="ECO:0000256" key="1">
    <source>
        <dbReference type="ARBA" id="ARBA00023015"/>
    </source>
</evidence>
<comment type="caution">
    <text evidence="6">The sequence shown here is derived from an EMBL/GenBank/DDBJ whole genome shotgun (WGS) entry which is preliminary data.</text>
</comment>
<dbReference type="PROSITE" id="PS50042">
    <property type="entry name" value="CNMP_BINDING_3"/>
    <property type="match status" value="1"/>
</dbReference>
<accession>A0A109K2F1</accession>
<dbReference type="PANTHER" id="PTHR24567:SF68">
    <property type="entry name" value="DNA-BINDING TRANSCRIPTIONAL DUAL REGULATOR CRP"/>
    <property type="match status" value="1"/>
</dbReference>
<dbReference type="RefSeq" id="WP_066501619.1">
    <property type="nucleotide sequence ID" value="NZ_LNCU01000030.1"/>
</dbReference>
<dbReference type="GO" id="GO:0003700">
    <property type="term" value="F:DNA-binding transcription factor activity"/>
    <property type="evidence" value="ECO:0007669"/>
    <property type="project" value="TreeGrafter"/>
</dbReference>
<dbReference type="OrthoDB" id="8068193at2"/>
<dbReference type="GO" id="GO:0005829">
    <property type="term" value="C:cytosol"/>
    <property type="evidence" value="ECO:0007669"/>
    <property type="project" value="TreeGrafter"/>
</dbReference>
<dbReference type="InterPro" id="IPR036390">
    <property type="entry name" value="WH_DNA-bd_sf"/>
</dbReference>
<dbReference type="EMBL" id="LNCU01000030">
    <property type="protein sequence ID" value="KWV59473.1"/>
    <property type="molecule type" value="Genomic_DNA"/>
</dbReference>
<proteinExistence type="predicted"/>
<keyword evidence="2" id="KW-0238">DNA-binding</keyword>
<evidence type="ECO:0000256" key="2">
    <source>
        <dbReference type="ARBA" id="ARBA00023125"/>
    </source>
</evidence>
<dbReference type="AlphaFoldDB" id="A0A109K2F1"/>
<evidence type="ECO:0000256" key="3">
    <source>
        <dbReference type="ARBA" id="ARBA00023163"/>
    </source>
</evidence>
<gene>
    <name evidence="6" type="ORF">AS156_31035</name>
</gene>
<dbReference type="Gene3D" id="2.60.120.10">
    <property type="entry name" value="Jelly Rolls"/>
    <property type="match status" value="1"/>
</dbReference>
<organism evidence="6 7">
    <name type="scientific">Bradyrhizobium macuxiense</name>
    <dbReference type="NCBI Taxonomy" id="1755647"/>
    <lineage>
        <taxon>Bacteria</taxon>
        <taxon>Pseudomonadati</taxon>
        <taxon>Pseudomonadota</taxon>
        <taxon>Alphaproteobacteria</taxon>
        <taxon>Hyphomicrobiales</taxon>
        <taxon>Nitrobacteraceae</taxon>
        <taxon>Bradyrhizobium</taxon>
    </lineage>
</organism>
<protein>
    <submittedName>
        <fullName evidence="6">Crp/Fnr family transcriptional regulator</fullName>
    </submittedName>
</protein>
<dbReference type="InterPro" id="IPR050397">
    <property type="entry name" value="Env_Response_Regulators"/>
</dbReference>
<keyword evidence="1" id="KW-0805">Transcription regulation</keyword>
<feature type="domain" description="Cyclic nucleotide-binding" evidence="4">
    <location>
        <begin position="13"/>
        <end position="133"/>
    </location>
</feature>
<dbReference type="SUPFAM" id="SSF46785">
    <property type="entry name" value="Winged helix' DNA-binding domain"/>
    <property type="match status" value="1"/>
</dbReference>
<evidence type="ECO:0000259" key="4">
    <source>
        <dbReference type="PROSITE" id="PS50042"/>
    </source>
</evidence>
<dbReference type="PROSITE" id="PS51063">
    <property type="entry name" value="HTH_CRP_2"/>
    <property type="match status" value="1"/>
</dbReference>
<evidence type="ECO:0000313" key="6">
    <source>
        <dbReference type="EMBL" id="KWV59473.1"/>
    </source>
</evidence>
<name>A0A109K2F1_9BRAD</name>
<dbReference type="SMART" id="SM00419">
    <property type="entry name" value="HTH_CRP"/>
    <property type="match status" value="1"/>
</dbReference>
<dbReference type="InterPro" id="IPR012318">
    <property type="entry name" value="HTH_CRP"/>
</dbReference>
<keyword evidence="7" id="KW-1185">Reference proteome</keyword>
<dbReference type="Proteomes" id="UP000057737">
    <property type="component" value="Unassembled WGS sequence"/>
</dbReference>
<dbReference type="Gene3D" id="1.10.10.10">
    <property type="entry name" value="Winged helix-like DNA-binding domain superfamily/Winged helix DNA-binding domain"/>
    <property type="match status" value="1"/>
</dbReference>
<dbReference type="InterPro" id="IPR000595">
    <property type="entry name" value="cNMP-bd_dom"/>
</dbReference>
<dbReference type="Pfam" id="PF13545">
    <property type="entry name" value="HTH_Crp_2"/>
    <property type="match status" value="1"/>
</dbReference>
<reference evidence="6 7" key="1">
    <citation type="submission" date="2015-11" db="EMBL/GenBank/DDBJ databases">
        <title>Draft Genome Sequence of the Strain BR 10303 (Bradyrhizobium sp.) isolated from nodules of Centrolobium paraense.</title>
        <authorList>
            <person name="Zelli J.E."/>
            <person name="Simoes-Araujo J.L."/>
            <person name="Barauna A.C."/>
            <person name="Silva K."/>
        </authorList>
    </citation>
    <scope>NUCLEOTIDE SEQUENCE [LARGE SCALE GENOMIC DNA]</scope>
    <source>
        <strain evidence="6 7">BR 10303</strain>
    </source>
</reference>